<dbReference type="Pfam" id="PF03852">
    <property type="entry name" value="Vsr"/>
    <property type="match status" value="1"/>
</dbReference>
<keyword evidence="3" id="KW-0227">DNA damage</keyword>
<dbReference type="SUPFAM" id="SSF52980">
    <property type="entry name" value="Restriction endonuclease-like"/>
    <property type="match status" value="1"/>
</dbReference>
<dbReference type="Proteomes" id="UP000004382">
    <property type="component" value="Unassembled WGS sequence"/>
</dbReference>
<keyword evidence="4" id="KW-0378">Hydrolase</keyword>
<evidence type="ECO:0000313" key="8">
    <source>
        <dbReference type="EMBL" id="EHP80149.1"/>
    </source>
</evidence>
<evidence type="ECO:0000256" key="3">
    <source>
        <dbReference type="ARBA" id="ARBA00022763"/>
    </source>
</evidence>
<reference evidence="8 9" key="1">
    <citation type="submission" date="2011-09" db="EMBL/GenBank/DDBJ databases">
        <title>The draft genome of Methylobacterium extorquens DSM 13060.</title>
        <authorList>
            <consortium name="US DOE Joint Genome Institute (JGI-PGF)"/>
            <person name="Lucas S."/>
            <person name="Han J."/>
            <person name="Lapidus A."/>
            <person name="Cheng J.-F."/>
            <person name="Goodwin L."/>
            <person name="Pitluck S."/>
            <person name="Peters L."/>
            <person name="Land M.L."/>
            <person name="Hauser L."/>
            <person name="Koskimaki J."/>
            <person name="Halonen O."/>
            <person name="Pirttila A."/>
            <person name="Frank C."/>
            <person name="Woyke T.J."/>
        </authorList>
    </citation>
    <scope>NUCLEOTIDE SEQUENCE [LARGE SCALE GENOMIC DNA]</scope>
    <source>
        <strain evidence="8 9">DSM 13060</strain>
    </source>
</reference>
<dbReference type="NCBIfam" id="TIGR00632">
    <property type="entry name" value="vsr"/>
    <property type="match status" value="1"/>
</dbReference>
<dbReference type="GO" id="GO:0016787">
    <property type="term" value="F:hydrolase activity"/>
    <property type="evidence" value="ECO:0007669"/>
    <property type="project" value="UniProtKB-KW"/>
</dbReference>
<dbReference type="RefSeq" id="WP_003607036.1">
    <property type="nucleotide sequence ID" value="NZ_AGJK01000421.1"/>
</dbReference>
<evidence type="ECO:0000256" key="4">
    <source>
        <dbReference type="ARBA" id="ARBA00022801"/>
    </source>
</evidence>
<evidence type="ECO:0000256" key="5">
    <source>
        <dbReference type="ARBA" id="ARBA00023204"/>
    </source>
</evidence>
<dbReference type="EMBL" id="AGJK01000421">
    <property type="protein sequence ID" value="EHP80149.1"/>
    <property type="molecule type" value="Genomic_DNA"/>
</dbReference>
<keyword evidence="5" id="KW-0234">DNA repair</keyword>
<dbReference type="GO" id="GO:0006298">
    <property type="term" value="P:mismatch repair"/>
    <property type="evidence" value="ECO:0007669"/>
    <property type="project" value="InterPro"/>
</dbReference>
<name>H1KUS3_METEX</name>
<proteinExistence type="inferred from homology"/>
<sequence length="179" mass="20249">MDTLDPERRSALMGRIRGVDTGPEMAVRRAAHRLGYRFRLHRRSLPGRPDLVFPSRRAAIFVHGCFWHRHEGCSKASTPKTRVEFWQAKFAGNVERDAQVQERLATAGWRVLVIWECETARAGEIDRILVGFLGPGGPARPPTDADPRRNDLPFSASRPRLCRSQGSTHDARGDCRDPR</sequence>
<evidence type="ECO:0000256" key="2">
    <source>
        <dbReference type="ARBA" id="ARBA00022759"/>
    </source>
</evidence>
<comment type="caution">
    <text evidence="8">The sequence shown here is derived from an EMBL/GenBank/DDBJ whole genome shotgun (WGS) entry which is preliminary data.</text>
</comment>
<dbReference type="CDD" id="cd00221">
    <property type="entry name" value="Vsr"/>
    <property type="match status" value="1"/>
</dbReference>
<evidence type="ECO:0000256" key="7">
    <source>
        <dbReference type="SAM" id="MobiDB-lite"/>
    </source>
</evidence>
<gene>
    <name evidence="8" type="ORF">MetexDRAFT_6386</name>
</gene>
<keyword evidence="2 8" id="KW-0255">Endonuclease</keyword>
<dbReference type="Gene3D" id="3.40.960.10">
    <property type="entry name" value="VSR Endonuclease"/>
    <property type="match status" value="1"/>
</dbReference>
<comment type="similarity">
    <text evidence="6">Belongs to the Vsr family.</text>
</comment>
<evidence type="ECO:0000256" key="1">
    <source>
        <dbReference type="ARBA" id="ARBA00022722"/>
    </source>
</evidence>
<evidence type="ECO:0000313" key="9">
    <source>
        <dbReference type="Proteomes" id="UP000004382"/>
    </source>
</evidence>
<feature type="region of interest" description="Disordered" evidence="7">
    <location>
        <begin position="138"/>
        <end position="179"/>
    </location>
</feature>
<protein>
    <submittedName>
        <fullName evidence="8">DNA mismatch endonuclease Vsr</fullName>
    </submittedName>
</protein>
<accession>H1KUS3</accession>
<dbReference type="PATRIC" id="fig|882800.3.peg.6110"/>
<dbReference type="AlphaFoldDB" id="H1KUS3"/>
<dbReference type="InterPro" id="IPR004603">
    <property type="entry name" value="DNA_mismatch_endonuc_vsr"/>
</dbReference>
<feature type="compositionally biased region" description="Basic and acidic residues" evidence="7">
    <location>
        <begin position="169"/>
        <end position="179"/>
    </location>
</feature>
<evidence type="ECO:0000256" key="6">
    <source>
        <dbReference type="ARBA" id="ARBA00029466"/>
    </source>
</evidence>
<dbReference type="GO" id="GO:0004519">
    <property type="term" value="F:endonuclease activity"/>
    <property type="evidence" value="ECO:0007669"/>
    <property type="project" value="UniProtKB-KW"/>
</dbReference>
<dbReference type="InterPro" id="IPR011335">
    <property type="entry name" value="Restrct_endonuc-II-like"/>
</dbReference>
<keyword evidence="1" id="KW-0540">Nuclease</keyword>
<organism evidence="8 9">
    <name type="scientific">Methylorubrum extorquens DSM 13060</name>
    <dbReference type="NCBI Taxonomy" id="882800"/>
    <lineage>
        <taxon>Bacteria</taxon>
        <taxon>Pseudomonadati</taxon>
        <taxon>Pseudomonadota</taxon>
        <taxon>Alphaproteobacteria</taxon>
        <taxon>Hyphomicrobiales</taxon>
        <taxon>Methylobacteriaceae</taxon>
        <taxon>Methylorubrum</taxon>
    </lineage>
</organism>